<keyword evidence="2" id="KW-1185">Reference proteome</keyword>
<dbReference type="Proteomes" id="UP001153076">
    <property type="component" value="Unassembled WGS sequence"/>
</dbReference>
<dbReference type="AlphaFoldDB" id="A0A9Q1KH69"/>
<reference evidence="1" key="1">
    <citation type="submission" date="2022-04" db="EMBL/GenBank/DDBJ databases">
        <title>Carnegiea gigantea Genome sequencing and assembly v2.</title>
        <authorList>
            <person name="Copetti D."/>
            <person name="Sanderson M.J."/>
            <person name="Burquez A."/>
            <person name="Wojciechowski M.F."/>
        </authorList>
    </citation>
    <scope>NUCLEOTIDE SEQUENCE</scope>
    <source>
        <strain evidence="1">SGP5-SGP5p</strain>
        <tissue evidence="1">Aerial part</tissue>
    </source>
</reference>
<dbReference type="EMBL" id="JAKOGI010000118">
    <property type="protein sequence ID" value="KAJ8443465.1"/>
    <property type="molecule type" value="Genomic_DNA"/>
</dbReference>
<sequence length="199" mass="23217">MKSRVITRNQPMKNAKVLCMLLKSGYLFTRRSCKQNKDYNLPTWKNVRNSTYKSYAHQSLVFVNNLSRRVKKMYKSIRILFALNKDSNELKPIRVCSQIMHENKLISNNWLEFLDCMRIAGRDWKKLTLIGKRIQNVVKELKELDGGISESKISELKLFIGSSVPERIDILPLKHCHTKGSGKFLKGGKEKSMEQQQKR</sequence>
<accession>A0A9Q1KH69</accession>
<gene>
    <name evidence="1" type="ORF">Cgig2_026252</name>
</gene>
<evidence type="ECO:0000313" key="1">
    <source>
        <dbReference type="EMBL" id="KAJ8443465.1"/>
    </source>
</evidence>
<comment type="caution">
    <text evidence="1">The sequence shown here is derived from an EMBL/GenBank/DDBJ whole genome shotgun (WGS) entry which is preliminary data.</text>
</comment>
<protein>
    <submittedName>
        <fullName evidence="1">Uncharacterized protein</fullName>
    </submittedName>
</protein>
<organism evidence="1 2">
    <name type="scientific">Carnegiea gigantea</name>
    <dbReference type="NCBI Taxonomy" id="171969"/>
    <lineage>
        <taxon>Eukaryota</taxon>
        <taxon>Viridiplantae</taxon>
        <taxon>Streptophyta</taxon>
        <taxon>Embryophyta</taxon>
        <taxon>Tracheophyta</taxon>
        <taxon>Spermatophyta</taxon>
        <taxon>Magnoliopsida</taxon>
        <taxon>eudicotyledons</taxon>
        <taxon>Gunneridae</taxon>
        <taxon>Pentapetalae</taxon>
        <taxon>Caryophyllales</taxon>
        <taxon>Cactineae</taxon>
        <taxon>Cactaceae</taxon>
        <taxon>Cactoideae</taxon>
        <taxon>Echinocereeae</taxon>
        <taxon>Carnegiea</taxon>
    </lineage>
</organism>
<evidence type="ECO:0000313" key="2">
    <source>
        <dbReference type="Proteomes" id="UP001153076"/>
    </source>
</evidence>
<name>A0A9Q1KH69_9CARY</name>
<proteinExistence type="predicted"/>